<dbReference type="InterPro" id="IPR028098">
    <property type="entry name" value="Glyco_trans_4-like_N"/>
</dbReference>
<evidence type="ECO:0000313" key="2">
    <source>
        <dbReference type="EMBL" id="PDH39536.1"/>
    </source>
</evidence>
<name>A0A2A5WTT1_9GAMM</name>
<dbReference type="Gene3D" id="3.40.50.2000">
    <property type="entry name" value="Glycogen Phosphorylase B"/>
    <property type="match status" value="2"/>
</dbReference>
<accession>A0A2A5WTT1</accession>
<protein>
    <submittedName>
        <fullName evidence="2">Glycosyl transferase family 1</fullName>
    </submittedName>
</protein>
<proteinExistence type="predicted"/>
<dbReference type="PANTHER" id="PTHR45947:SF3">
    <property type="entry name" value="SULFOQUINOVOSYL TRANSFERASE SQD2"/>
    <property type="match status" value="1"/>
</dbReference>
<reference evidence="2 3" key="1">
    <citation type="submission" date="2017-08" db="EMBL/GenBank/DDBJ databases">
        <title>Fine stratification of microbial communities through a metagenomic profile of the photic zone.</title>
        <authorList>
            <person name="Haro-Moreno J.M."/>
            <person name="Lopez-Perez M."/>
            <person name="De La Torre J."/>
            <person name="Picazo A."/>
            <person name="Camacho A."/>
            <person name="Rodriguez-Valera F."/>
        </authorList>
    </citation>
    <scope>NUCLEOTIDE SEQUENCE [LARGE SCALE GENOMIC DNA]</scope>
    <source>
        <strain evidence="2">MED-G24</strain>
    </source>
</reference>
<comment type="caution">
    <text evidence="2">The sequence shown here is derived from an EMBL/GenBank/DDBJ whole genome shotgun (WGS) entry which is preliminary data.</text>
</comment>
<keyword evidence="2" id="KW-0808">Transferase</keyword>
<dbReference type="InterPro" id="IPR050194">
    <property type="entry name" value="Glycosyltransferase_grp1"/>
</dbReference>
<gene>
    <name evidence="2" type="ORF">CNE99_05400</name>
</gene>
<feature type="domain" description="Glycosyltransferase subfamily 4-like N-terminal" evidence="1">
    <location>
        <begin position="34"/>
        <end position="194"/>
    </location>
</feature>
<dbReference type="GO" id="GO:0016757">
    <property type="term" value="F:glycosyltransferase activity"/>
    <property type="evidence" value="ECO:0007669"/>
    <property type="project" value="InterPro"/>
</dbReference>
<organism evidence="2 3">
    <name type="scientific">OM182 bacterium MED-G24</name>
    <dbReference type="NCBI Taxonomy" id="1986255"/>
    <lineage>
        <taxon>Bacteria</taxon>
        <taxon>Pseudomonadati</taxon>
        <taxon>Pseudomonadota</taxon>
        <taxon>Gammaproteobacteria</taxon>
        <taxon>OMG group</taxon>
        <taxon>OM182 clade</taxon>
    </lineage>
</organism>
<dbReference type="PANTHER" id="PTHR45947">
    <property type="entry name" value="SULFOQUINOVOSYL TRANSFERASE SQD2"/>
    <property type="match status" value="1"/>
</dbReference>
<dbReference type="EMBL" id="NTKD01000023">
    <property type="protein sequence ID" value="PDH39536.1"/>
    <property type="molecule type" value="Genomic_DNA"/>
</dbReference>
<dbReference type="AlphaFoldDB" id="A0A2A5WTT1"/>
<dbReference type="Proteomes" id="UP000219327">
    <property type="component" value="Unassembled WGS sequence"/>
</dbReference>
<evidence type="ECO:0000313" key="3">
    <source>
        <dbReference type="Proteomes" id="UP000219327"/>
    </source>
</evidence>
<evidence type="ECO:0000259" key="1">
    <source>
        <dbReference type="Pfam" id="PF13439"/>
    </source>
</evidence>
<sequence length="383" mass="42265">MMSNMSDTGQNPLSALQIGDLRVAVTSDAAPERNGVGAYYEDLLSYLSPRLAKAEVFSPVISDGRWEAPMVLPMPGDATQKLCFPNPFALQRALTDLNPHVLIVPTPGGYGFTGAYVAARKGIPMLTGLHTSFEQLTDLYWHGSLKGKFFRQYLERTHQYLFNRSSAVLTNSQDMYQLAVRMGAPNIEMIGTPIPRLFTQTPVVPYEGRLERVLFAGRLAAEKRIDTILDAARALPHLSFSIAGDGPLRSNVENAADTLANVNYLGWLDRQDLCRYVDGHDALVLPSHFESFGTIALEAMARNRVVIVSKGTGISNWTDLSRGFVTLGDNTDLTSTLKQLSEAESDWRKALAGRALESATTFNNENLTSWERILLKTTNQPRP</sequence>
<dbReference type="Pfam" id="PF13439">
    <property type="entry name" value="Glyco_transf_4"/>
    <property type="match status" value="1"/>
</dbReference>
<dbReference type="SUPFAM" id="SSF53756">
    <property type="entry name" value="UDP-Glycosyltransferase/glycogen phosphorylase"/>
    <property type="match status" value="1"/>
</dbReference>
<dbReference type="Pfam" id="PF13692">
    <property type="entry name" value="Glyco_trans_1_4"/>
    <property type="match status" value="1"/>
</dbReference>